<feature type="domain" description="WASH complex subunit 4 N-terminal" evidence="3">
    <location>
        <begin position="30"/>
        <end position="468"/>
    </location>
</feature>
<dbReference type="PANTHER" id="PTHR31409:SF0">
    <property type="entry name" value="WASH COMPLEX SUBUNIT 4"/>
    <property type="match status" value="1"/>
</dbReference>
<evidence type="ECO:0000256" key="1">
    <source>
        <dbReference type="SAM" id="Coils"/>
    </source>
</evidence>
<dbReference type="GO" id="GO:0007032">
    <property type="term" value="P:endosome organization"/>
    <property type="evidence" value="ECO:0007669"/>
    <property type="project" value="TreeGrafter"/>
</dbReference>
<feature type="domain" description="WASH complex subunit 7 C-terminal" evidence="4">
    <location>
        <begin position="807"/>
        <end position="976"/>
    </location>
</feature>
<sequence>RRQVQFKNAILPFDYILEIHTEVQLKNYTKFLEEYSSQLKAIEEALDDSIGDVWDFTLDPIALQLIPYEQSSLLELIKTENKVLNKVITVYAALCSEVKKLKYEVLSDTSVVEGECQVQMGRFISFLQELSCFVSRCFEVVVNIVHQLAALYNSNKAATKIIESSGVHFQTVYEHLGELLVVLITLDEIMENHATLRDHWKMYKRLLKSVHHNPSKFAILEEKLKPFEKLLLKLEGQLLDSMIFQACVDQRFDNPGEGVSVSKNSAFAEEFAHNIRTIFANVESKLGEPSEIDQRDKYAGVCGLFVLHFHIFRTVDKKLYKSLLDVCKKVPAVTLTANIIWFPDTFLINKVPAAAKLMDKKSLQAIRSSRDAFLQQKAQTLTKDVQSYYVFVTSWMMKMEAILSKEQRPDKLAEDLSNRCNVFVQGILYAYSISTIIKTTMNLYMSMQKPMTKTSVKALCRLVELLKVKFVILQFSGSGLERLIIQVANYRLLYPSENEPCGPLEVASRLVHLLDKLCKEIEKDLRLSVHTHLKLDDRNPFKVGMKDLAHLFSLKPIRFFNRFIDIKAYVTHYLDKTFYNLTTVALHDWATYSEMRNLATQRYGLVMTEAHLPSQTLEQGLDVLEIMRNIHVFVSRYLYNLNNQIFIERTSNNKHLNTINIRHIANSIRTHGTGIMNTTVNFTYQFLQKKFYIFSQFMYDEHIKSRLIKDIRFFRETKDQSDQKYPFERAEKFNRGIRKLGITPDGQSYLDQFRQLISQIGNAMGYVRMIRSGGLHCCSSAIRFVPDLEDIVNFEELVKEESLSDETQKAASVLDSVLSDLTTNSAEGTEYFKMLVGVFAPEFRSLKNMHLRNFYMIVPPLTVNFVEHSIGCKEKLNKKNKNGAAFTDDGFAMGVAYILKLLDQYQEFDSLHWFQAVREKYMKEMSAVVKEQNVQATSQDEKLMQTMNLTQKRLDVYLQEFELLYFSLSSARIFFRADKTAAEETQEKKDRGG</sequence>
<proteinExistence type="predicted"/>
<dbReference type="AlphaFoldDB" id="A0A8B9HZB7"/>
<evidence type="ECO:0000313" key="6">
    <source>
        <dbReference type="Proteomes" id="UP000694621"/>
    </source>
</evidence>
<dbReference type="Proteomes" id="UP000694621">
    <property type="component" value="Unplaced"/>
</dbReference>
<dbReference type="PANTHER" id="PTHR31409">
    <property type="entry name" value="WASH COMPLEX SUBUNIT 4"/>
    <property type="match status" value="1"/>
</dbReference>
<evidence type="ECO:0000259" key="2">
    <source>
        <dbReference type="Pfam" id="PF14744"/>
    </source>
</evidence>
<name>A0A8B9HZB7_ASTMX</name>
<dbReference type="InterPro" id="IPR028191">
    <property type="entry name" value="WASH-4_N"/>
</dbReference>
<organism evidence="5 6">
    <name type="scientific">Astyanax mexicanus</name>
    <name type="common">Blind cave fish</name>
    <name type="synonym">Astyanax fasciatus mexicanus</name>
    <dbReference type="NCBI Taxonomy" id="7994"/>
    <lineage>
        <taxon>Eukaryota</taxon>
        <taxon>Metazoa</taxon>
        <taxon>Chordata</taxon>
        <taxon>Craniata</taxon>
        <taxon>Vertebrata</taxon>
        <taxon>Euteleostomi</taxon>
        <taxon>Actinopterygii</taxon>
        <taxon>Neopterygii</taxon>
        <taxon>Teleostei</taxon>
        <taxon>Ostariophysi</taxon>
        <taxon>Characiformes</taxon>
        <taxon>Characoidei</taxon>
        <taxon>Acestrorhamphidae</taxon>
        <taxon>Acestrorhamphinae</taxon>
        <taxon>Astyanax</taxon>
    </lineage>
</organism>
<evidence type="ECO:0000259" key="4">
    <source>
        <dbReference type="Pfam" id="PF14746"/>
    </source>
</evidence>
<dbReference type="InterPro" id="IPR027307">
    <property type="entry name" value="WASH7"/>
</dbReference>
<reference evidence="5" key="1">
    <citation type="submission" date="2025-08" db="UniProtKB">
        <authorList>
            <consortium name="Ensembl"/>
        </authorList>
    </citation>
    <scope>IDENTIFICATION</scope>
</reference>
<evidence type="ECO:0000313" key="5">
    <source>
        <dbReference type="Ensembl" id="ENSAMXP00005017220.1"/>
    </source>
</evidence>
<dbReference type="InterPro" id="IPR028283">
    <property type="entry name" value="WASH-7_C"/>
</dbReference>
<feature type="coiled-coil region" evidence="1">
    <location>
        <begin position="25"/>
        <end position="52"/>
    </location>
</feature>
<evidence type="ECO:0000259" key="3">
    <source>
        <dbReference type="Pfam" id="PF14745"/>
    </source>
</evidence>
<dbReference type="InterPro" id="IPR028282">
    <property type="entry name" value="WASH-7_central"/>
</dbReference>
<dbReference type="Ensembl" id="ENSAMXT00005019027.1">
    <property type="protein sequence ID" value="ENSAMXP00005017220.1"/>
    <property type="gene ID" value="ENSAMXG00005008447.1"/>
</dbReference>
<dbReference type="GO" id="GO:0071203">
    <property type="term" value="C:WASH complex"/>
    <property type="evidence" value="ECO:0007669"/>
    <property type="project" value="InterPro"/>
</dbReference>
<dbReference type="Pfam" id="PF14746">
    <property type="entry name" value="WASH-7_C"/>
    <property type="match status" value="1"/>
</dbReference>
<dbReference type="GO" id="GO:0016197">
    <property type="term" value="P:endosomal transport"/>
    <property type="evidence" value="ECO:0007669"/>
    <property type="project" value="TreeGrafter"/>
</dbReference>
<feature type="domain" description="WASH complex subunit 7 central" evidence="2">
    <location>
        <begin position="512"/>
        <end position="789"/>
    </location>
</feature>
<dbReference type="GO" id="GO:0005768">
    <property type="term" value="C:endosome"/>
    <property type="evidence" value="ECO:0007669"/>
    <property type="project" value="TreeGrafter"/>
</dbReference>
<keyword evidence="1" id="KW-0175">Coiled coil</keyword>
<dbReference type="Pfam" id="PF14744">
    <property type="entry name" value="WASH-7_mid"/>
    <property type="match status" value="1"/>
</dbReference>
<protein>
    <submittedName>
        <fullName evidence="5">WASH complex subunit 4</fullName>
    </submittedName>
</protein>
<accession>A0A8B9HZB7</accession>
<dbReference type="Pfam" id="PF14745">
    <property type="entry name" value="WASH-4_N"/>
    <property type="match status" value="1"/>
</dbReference>